<gene>
    <name evidence="1" type="ORF">EYF80_001906</name>
</gene>
<dbReference type="EMBL" id="SRLO01000008">
    <property type="protein sequence ID" value="TNN87942.1"/>
    <property type="molecule type" value="Genomic_DNA"/>
</dbReference>
<proteinExistence type="predicted"/>
<sequence length="162" mass="17653">MQMRALARCHGFAAGDLPPSGKRLNDGPVRPLARLLRIGDEHLGRRNGAEEGHPSHATALGCISAGVALLVGVPEEAVEDRKRGQGRHFVVPLFRVSKPRRPACFDHNISVYLPAKRSQLLRSPSDHTVDRSTPHRLTRNLILFAQTSLQPSATLALHSGQS</sequence>
<name>A0A4Z2JFA2_9TELE</name>
<keyword evidence="2" id="KW-1185">Reference proteome</keyword>
<evidence type="ECO:0000313" key="2">
    <source>
        <dbReference type="Proteomes" id="UP000314294"/>
    </source>
</evidence>
<evidence type="ECO:0000313" key="1">
    <source>
        <dbReference type="EMBL" id="TNN87942.1"/>
    </source>
</evidence>
<protein>
    <submittedName>
        <fullName evidence="1">Uncharacterized protein</fullName>
    </submittedName>
</protein>
<organism evidence="1 2">
    <name type="scientific">Liparis tanakae</name>
    <name type="common">Tanaka's snailfish</name>
    <dbReference type="NCBI Taxonomy" id="230148"/>
    <lineage>
        <taxon>Eukaryota</taxon>
        <taxon>Metazoa</taxon>
        <taxon>Chordata</taxon>
        <taxon>Craniata</taxon>
        <taxon>Vertebrata</taxon>
        <taxon>Euteleostomi</taxon>
        <taxon>Actinopterygii</taxon>
        <taxon>Neopterygii</taxon>
        <taxon>Teleostei</taxon>
        <taxon>Neoteleostei</taxon>
        <taxon>Acanthomorphata</taxon>
        <taxon>Eupercaria</taxon>
        <taxon>Perciformes</taxon>
        <taxon>Cottioidei</taxon>
        <taxon>Cottales</taxon>
        <taxon>Liparidae</taxon>
        <taxon>Liparis</taxon>
    </lineage>
</organism>
<dbReference type="AlphaFoldDB" id="A0A4Z2JFA2"/>
<accession>A0A4Z2JFA2</accession>
<dbReference type="Proteomes" id="UP000314294">
    <property type="component" value="Unassembled WGS sequence"/>
</dbReference>
<reference evidence="1 2" key="1">
    <citation type="submission" date="2019-03" db="EMBL/GenBank/DDBJ databases">
        <title>First draft genome of Liparis tanakae, snailfish: a comprehensive survey of snailfish specific genes.</title>
        <authorList>
            <person name="Kim W."/>
            <person name="Song I."/>
            <person name="Jeong J.-H."/>
            <person name="Kim D."/>
            <person name="Kim S."/>
            <person name="Ryu S."/>
            <person name="Song J.Y."/>
            <person name="Lee S.K."/>
        </authorList>
    </citation>
    <scope>NUCLEOTIDE SEQUENCE [LARGE SCALE GENOMIC DNA]</scope>
    <source>
        <tissue evidence="1">Muscle</tissue>
    </source>
</reference>
<comment type="caution">
    <text evidence="1">The sequence shown here is derived from an EMBL/GenBank/DDBJ whole genome shotgun (WGS) entry which is preliminary data.</text>
</comment>